<evidence type="ECO:0000313" key="14">
    <source>
        <dbReference type="Proteomes" id="UP000647241"/>
    </source>
</evidence>
<evidence type="ECO:0000256" key="1">
    <source>
        <dbReference type="ARBA" id="ARBA00003330"/>
    </source>
</evidence>
<dbReference type="EC" id="1.11.1.24" evidence="2"/>
<dbReference type="GO" id="GO:0008379">
    <property type="term" value="F:thioredoxin peroxidase activity"/>
    <property type="evidence" value="ECO:0007669"/>
    <property type="project" value="TreeGrafter"/>
</dbReference>
<reference evidence="13" key="2">
    <citation type="submission" date="2020-09" db="EMBL/GenBank/DDBJ databases">
        <authorList>
            <person name="Sun Q."/>
            <person name="Zhou Y."/>
        </authorList>
    </citation>
    <scope>NUCLEOTIDE SEQUENCE</scope>
    <source>
        <strain evidence="13">CGMCC 1.12997</strain>
    </source>
</reference>
<dbReference type="InterPro" id="IPR000866">
    <property type="entry name" value="AhpC/TSA"/>
</dbReference>
<keyword evidence="14" id="KW-1185">Reference proteome</keyword>
<evidence type="ECO:0000256" key="3">
    <source>
        <dbReference type="ARBA" id="ARBA00022559"/>
    </source>
</evidence>
<reference evidence="13" key="1">
    <citation type="journal article" date="2014" name="Int. J. Syst. Evol. Microbiol.">
        <title>Complete genome sequence of Corynebacterium casei LMG S-19264T (=DSM 44701T), isolated from a smear-ripened cheese.</title>
        <authorList>
            <consortium name="US DOE Joint Genome Institute (JGI-PGF)"/>
            <person name="Walter F."/>
            <person name="Albersmeier A."/>
            <person name="Kalinowski J."/>
            <person name="Ruckert C."/>
        </authorList>
    </citation>
    <scope>NUCLEOTIDE SEQUENCE</scope>
    <source>
        <strain evidence="13">CGMCC 1.12997</strain>
    </source>
</reference>
<accession>A0A917HLY3</accession>
<dbReference type="GO" id="GO:0034599">
    <property type="term" value="P:cellular response to oxidative stress"/>
    <property type="evidence" value="ECO:0007669"/>
    <property type="project" value="TreeGrafter"/>
</dbReference>
<dbReference type="PANTHER" id="PTHR42801">
    <property type="entry name" value="THIOREDOXIN-DEPENDENT PEROXIDE REDUCTASE"/>
    <property type="match status" value="1"/>
</dbReference>
<evidence type="ECO:0000259" key="12">
    <source>
        <dbReference type="PROSITE" id="PS51352"/>
    </source>
</evidence>
<dbReference type="InterPro" id="IPR013766">
    <property type="entry name" value="Thioredoxin_domain"/>
</dbReference>
<keyword evidence="7" id="KW-0676">Redox-active center</keyword>
<feature type="domain" description="Thioredoxin" evidence="12">
    <location>
        <begin position="45"/>
        <end position="224"/>
    </location>
</feature>
<evidence type="ECO:0000256" key="4">
    <source>
        <dbReference type="ARBA" id="ARBA00022862"/>
    </source>
</evidence>
<name>A0A917HLY3_9BACT</name>
<evidence type="ECO:0000256" key="8">
    <source>
        <dbReference type="ARBA" id="ARBA00032824"/>
    </source>
</evidence>
<comment type="catalytic activity">
    <reaction evidence="11">
        <text>a hydroperoxide + [thioredoxin]-dithiol = an alcohol + [thioredoxin]-disulfide + H2O</text>
        <dbReference type="Rhea" id="RHEA:62620"/>
        <dbReference type="Rhea" id="RHEA-COMP:10698"/>
        <dbReference type="Rhea" id="RHEA-COMP:10700"/>
        <dbReference type="ChEBI" id="CHEBI:15377"/>
        <dbReference type="ChEBI" id="CHEBI:29950"/>
        <dbReference type="ChEBI" id="CHEBI:30879"/>
        <dbReference type="ChEBI" id="CHEBI:35924"/>
        <dbReference type="ChEBI" id="CHEBI:50058"/>
        <dbReference type="EC" id="1.11.1.24"/>
    </reaction>
</comment>
<dbReference type="CDD" id="cd02970">
    <property type="entry name" value="PRX_like2"/>
    <property type="match status" value="1"/>
</dbReference>
<proteinExistence type="inferred from homology"/>
<dbReference type="PANTHER" id="PTHR42801:SF7">
    <property type="entry name" value="SLL1159 PROTEIN"/>
    <property type="match status" value="1"/>
</dbReference>
<dbReference type="GO" id="GO:0045454">
    <property type="term" value="P:cell redox homeostasis"/>
    <property type="evidence" value="ECO:0007669"/>
    <property type="project" value="TreeGrafter"/>
</dbReference>
<dbReference type="PROSITE" id="PS51352">
    <property type="entry name" value="THIOREDOXIN_2"/>
    <property type="match status" value="1"/>
</dbReference>
<dbReference type="Gene3D" id="3.40.30.10">
    <property type="entry name" value="Glutaredoxin"/>
    <property type="match status" value="1"/>
</dbReference>
<dbReference type="InterPro" id="IPR050924">
    <property type="entry name" value="Peroxiredoxin_BCP/PrxQ"/>
</dbReference>
<dbReference type="AlphaFoldDB" id="A0A917HLY3"/>
<dbReference type="EMBL" id="BMGT01000003">
    <property type="protein sequence ID" value="GGG83026.1"/>
    <property type="molecule type" value="Genomic_DNA"/>
</dbReference>
<organism evidence="13 14">
    <name type="scientific">Edaphobacter dinghuensis</name>
    <dbReference type="NCBI Taxonomy" id="1560005"/>
    <lineage>
        <taxon>Bacteria</taxon>
        <taxon>Pseudomonadati</taxon>
        <taxon>Acidobacteriota</taxon>
        <taxon>Terriglobia</taxon>
        <taxon>Terriglobales</taxon>
        <taxon>Acidobacteriaceae</taxon>
        <taxon>Edaphobacter</taxon>
    </lineage>
</organism>
<comment type="caution">
    <text evidence="13">The sequence shown here is derived from an EMBL/GenBank/DDBJ whole genome shotgun (WGS) entry which is preliminary data.</text>
</comment>
<comment type="function">
    <text evidence="1">Thiol-specific peroxidase that catalyzes the reduction of hydrogen peroxide and organic hydroperoxides to water and alcohols, respectively. Plays a role in cell protection against oxidative stress by detoxifying peroxides and as sensor of hydrogen peroxide-mediated signaling events.</text>
</comment>
<comment type="similarity">
    <text evidence="9">Belongs to the peroxiredoxin family. BCP/PrxQ subfamily.</text>
</comment>
<keyword evidence="3" id="KW-0575">Peroxidase</keyword>
<evidence type="ECO:0000256" key="2">
    <source>
        <dbReference type="ARBA" id="ARBA00013017"/>
    </source>
</evidence>
<evidence type="ECO:0000256" key="10">
    <source>
        <dbReference type="ARBA" id="ARBA00042639"/>
    </source>
</evidence>
<evidence type="ECO:0000313" key="13">
    <source>
        <dbReference type="EMBL" id="GGG83026.1"/>
    </source>
</evidence>
<keyword evidence="6" id="KW-1015">Disulfide bond</keyword>
<evidence type="ECO:0000256" key="9">
    <source>
        <dbReference type="ARBA" id="ARBA00038489"/>
    </source>
</evidence>
<dbReference type="RefSeq" id="WP_188554846.1">
    <property type="nucleotide sequence ID" value="NZ_BMGT01000003.1"/>
</dbReference>
<keyword evidence="4" id="KW-0049">Antioxidant</keyword>
<dbReference type="InterPro" id="IPR036249">
    <property type="entry name" value="Thioredoxin-like_sf"/>
</dbReference>
<protein>
    <recommendedName>
        <fullName evidence="2">thioredoxin-dependent peroxiredoxin</fullName>
        <ecNumber evidence="2">1.11.1.24</ecNumber>
    </recommendedName>
    <alternativeName>
        <fullName evidence="8">Thioredoxin peroxidase</fullName>
    </alternativeName>
    <alternativeName>
        <fullName evidence="10">Thioredoxin-dependent peroxiredoxin Bcp</fullName>
    </alternativeName>
</protein>
<gene>
    <name evidence="13" type="ORF">GCM10011585_28380</name>
</gene>
<dbReference type="SUPFAM" id="SSF52833">
    <property type="entry name" value="Thioredoxin-like"/>
    <property type="match status" value="1"/>
</dbReference>
<evidence type="ECO:0000256" key="6">
    <source>
        <dbReference type="ARBA" id="ARBA00023157"/>
    </source>
</evidence>
<dbReference type="Pfam" id="PF00578">
    <property type="entry name" value="AhpC-TSA"/>
    <property type="match status" value="1"/>
</dbReference>
<dbReference type="Proteomes" id="UP000647241">
    <property type="component" value="Unassembled WGS sequence"/>
</dbReference>
<evidence type="ECO:0000256" key="11">
    <source>
        <dbReference type="ARBA" id="ARBA00049091"/>
    </source>
</evidence>
<dbReference type="GO" id="GO:0005737">
    <property type="term" value="C:cytoplasm"/>
    <property type="evidence" value="ECO:0007669"/>
    <property type="project" value="TreeGrafter"/>
</dbReference>
<sequence length="224" mass="25025">MAASLQDQLDRITQNTRKLVQAERLAISEQATADLFATGIEDRILPVGSIAPSFSLQDTRSGKPIQSADLLALGPLVVKFFRGRWCPYCVTELETWRELYPQLRERGALFVAISPQTPRQNDFMMQQHALSFPLLADPGAEVAEKFGIAYTIPAQHRRYYQSILVNIPFNNAGLSYHNATEASWRLPLPAVFVIRQDGTVAFSEAHADFRVRPEPADVLAALSR</sequence>
<evidence type="ECO:0000256" key="7">
    <source>
        <dbReference type="ARBA" id="ARBA00023284"/>
    </source>
</evidence>
<evidence type="ECO:0000256" key="5">
    <source>
        <dbReference type="ARBA" id="ARBA00023002"/>
    </source>
</evidence>
<keyword evidence="5" id="KW-0560">Oxidoreductase</keyword>